<evidence type="ECO:0000313" key="3">
    <source>
        <dbReference type="Proteomes" id="UP001152798"/>
    </source>
</evidence>
<feature type="transmembrane region" description="Helical" evidence="1">
    <location>
        <begin position="191"/>
        <end position="212"/>
    </location>
</feature>
<sequence length="233" mass="26432">MVGGSSELLIDPSAELRKRKLIELSKQRPRAVPRTCRQRASFYATSFFVLAAVCAGSCILFLVPLYVDPAISTLVADFVPQPVLCTTLRKEEHSGIFNCTWSSCREGCTSDMYRCTHIYVNYTPYGNDTELEGEATLLVNIKGCGYPPDVNCSNFTAEYGKESAVFPCHYSRQNRTIVMRHYDRDRQVEIIINYFAIPFVITVVTSVVLCVMHCDCRRTPPPVVRRTRIHDQR</sequence>
<protein>
    <recommendedName>
        <fullName evidence="4">Protein tipE</fullName>
    </recommendedName>
</protein>
<proteinExistence type="predicted"/>
<evidence type="ECO:0000256" key="1">
    <source>
        <dbReference type="SAM" id="Phobius"/>
    </source>
</evidence>
<dbReference type="InterPro" id="IPR031578">
    <property type="entry name" value="TipE"/>
</dbReference>
<accession>A0A9P0E8T9</accession>
<organism evidence="2 3">
    <name type="scientific">Nezara viridula</name>
    <name type="common">Southern green stink bug</name>
    <name type="synonym">Cimex viridulus</name>
    <dbReference type="NCBI Taxonomy" id="85310"/>
    <lineage>
        <taxon>Eukaryota</taxon>
        <taxon>Metazoa</taxon>
        <taxon>Ecdysozoa</taxon>
        <taxon>Arthropoda</taxon>
        <taxon>Hexapoda</taxon>
        <taxon>Insecta</taxon>
        <taxon>Pterygota</taxon>
        <taxon>Neoptera</taxon>
        <taxon>Paraneoptera</taxon>
        <taxon>Hemiptera</taxon>
        <taxon>Heteroptera</taxon>
        <taxon>Panheteroptera</taxon>
        <taxon>Pentatomomorpha</taxon>
        <taxon>Pentatomoidea</taxon>
        <taxon>Pentatomidae</taxon>
        <taxon>Pentatominae</taxon>
        <taxon>Nezara</taxon>
    </lineage>
</organism>
<name>A0A9P0E8T9_NEZVI</name>
<reference evidence="2" key="1">
    <citation type="submission" date="2022-01" db="EMBL/GenBank/DDBJ databases">
        <authorList>
            <person name="King R."/>
        </authorList>
    </citation>
    <scope>NUCLEOTIDE SEQUENCE</scope>
</reference>
<dbReference type="Pfam" id="PF16972">
    <property type="entry name" value="TipE"/>
    <property type="match status" value="2"/>
</dbReference>
<dbReference type="GO" id="GO:0005886">
    <property type="term" value="C:plasma membrane"/>
    <property type="evidence" value="ECO:0007669"/>
    <property type="project" value="TreeGrafter"/>
</dbReference>
<dbReference type="GO" id="GO:0002028">
    <property type="term" value="P:regulation of sodium ion transport"/>
    <property type="evidence" value="ECO:0007669"/>
    <property type="project" value="TreeGrafter"/>
</dbReference>
<dbReference type="PANTHER" id="PTHR12335">
    <property type="entry name" value="TIPE PROTEIN TEMPERATURE-INDUCED PARALYTIC E"/>
    <property type="match status" value="1"/>
</dbReference>
<dbReference type="Proteomes" id="UP001152798">
    <property type="component" value="Chromosome 1"/>
</dbReference>
<evidence type="ECO:0008006" key="4">
    <source>
        <dbReference type="Google" id="ProtNLM"/>
    </source>
</evidence>
<keyword evidence="1" id="KW-0472">Membrane</keyword>
<gene>
    <name evidence="2" type="ORF">NEZAVI_LOCUS2967</name>
</gene>
<evidence type="ECO:0000313" key="2">
    <source>
        <dbReference type="EMBL" id="CAH1392080.1"/>
    </source>
</evidence>
<dbReference type="EMBL" id="OV725077">
    <property type="protein sequence ID" value="CAH1392080.1"/>
    <property type="molecule type" value="Genomic_DNA"/>
</dbReference>
<dbReference type="GO" id="GO:0017080">
    <property type="term" value="F:sodium channel regulator activity"/>
    <property type="evidence" value="ECO:0007669"/>
    <property type="project" value="TreeGrafter"/>
</dbReference>
<dbReference type="OrthoDB" id="6350671at2759"/>
<keyword evidence="1" id="KW-1133">Transmembrane helix</keyword>
<keyword evidence="3" id="KW-1185">Reference proteome</keyword>
<feature type="transmembrane region" description="Helical" evidence="1">
    <location>
        <begin position="40"/>
        <end position="67"/>
    </location>
</feature>
<dbReference type="PANTHER" id="PTHR12335:SF4">
    <property type="entry name" value="TIPE HOMOLOG 1, ISOFORM B"/>
    <property type="match status" value="1"/>
</dbReference>
<dbReference type="AlphaFoldDB" id="A0A9P0E8T9"/>
<keyword evidence="1" id="KW-0812">Transmembrane</keyword>